<name>X1LNP3_9ZZZZ</name>
<comment type="caution">
    <text evidence="1">The sequence shown here is derived from an EMBL/GenBank/DDBJ whole genome shotgun (WGS) entry which is preliminary data.</text>
</comment>
<feature type="non-terminal residue" evidence="1">
    <location>
        <position position="128"/>
    </location>
</feature>
<dbReference type="AlphaFoldDB" id="X1LNP3"/>
<evidence type="ECO:0000313" key="1">
    <source>
        <dbReference type="EMBL" id="GAI20728.1"/>
    </source>
</evidence>
<sequence>MPYQKGKRLPIERASKLGHLEVIQSPLVKKLCENFNDPNFKIEPTEINWQPIPKCGNELKIIFASDGSIQTIESPIPPYKAIAFVKSALLRMDQYAISKLDKENPNPFALRDIMKKSALFHATSFPLR</sequence>
<accession>X1LNP3</accession>
<reference evidence="1" key="1">
    <citation type="journal article" date="2014" name="Front. Microbiol.">
        <title>High frequency of phylogenetically diverse reductive dehalogenase-homologous genes in deep subseafloor sedimentary metagenomes.</title>
        <authorList>
            <person name="Kawai M."/>
            <person name="Futagami T."/>
            <person name="Toyoda A."/>
            <person name="Takaki Y."/>
            <person name="Nishi S."/>
            <person name="Hori S."/>
            <person name="Arai W."/>
            <person name="Tsubouchi T."/>
            <person name="Morono Y."/>
            <person name="Uchiyama I."/>
            <person name="Ito T."/>
            <person name="Fujiyama A."/>
            <person name="Inagaki F."/>
            <person name="Takami H."/>
        </authorList>
    </citation>
    <scope>NUCLEOTIDE SEQUENCE</scope>
    <source>
        <strain evidence="1">Expedition CK06-06</strain>
    </source>
</reference>
<gene>
    <name evidence="1" type="ORF">S06H3_29379</name>
</gene>
<protein>
    <submittedName>
        <fullName evidence="1">Uncharacterized protein</fullName>
    </submittedName>
</protein>
<dbReference type="EMBL" id="BARV01017210">
    <property type="protein sequence ID" value="GAI20728.1"/>
    <property type="molecule type" value="Genomic_DNA"/>
</dbReference>
<organism evidence="1">
    <name type="scientific">marine sediment metagenome</name>
    <dbReference type="NCBI Taxonomy" id="412755"/>
    <lineage>
        <taxon>unclassified sequences</taxon>
        <taxon>metagenomes</taxon>
        <taxon>ecological metagenomes</taxon>
    </lineage>
</organism>
<proteinExistence type="predicted"/>